<dbReference type="InterPro" id="IPR002293">
    <property type="entry name" value="AA/rel_permease1"/>
</dbReference>
<accession>A0ABZ3J086</accession>
<dbReference type="Gene3D" id="1.20.1740.10">
    <property type="entry name" value="Amino acid/polyamine transporter I"/>
    <property type="match status" value="1"/>
</dbReference>
<evidence type="ECO:0000313" key="7">
    <source>
        <dbReference type="EMBL" id="XFO71722.1"/>
    </source>
</evidence>
<evidence type="ECO:0000256" key="1">
    <source>
        <dbReference type="ARBA" id="ARBA00004651"/>
    </source>
</evidence>
<dbReference type="PIRSF" id="PIRSF006060">
    <property type="entry name" value="AA_transporter"/>
    <property type="match status" value="1"/>
</dbReference>
<dbReference type="PANTHER" id="PTHR42770">
    <property type="entry name" value="AMINO ACID TRANSPORTER-RELATED"/>
    <property type="match status" value="1"/>
</dbReference>
<feature type="transmembrane region" description="Helical" evidence="6">
    <location>
        <begin position="347"/>
        <end position="366"/>
    </location>
</feature>
<reference evidence="7" key="1">
    <citation type="submission" date="2024-05" db="EMBL/GenBank/DDBJ databases">
        <title>Isolation and characterization of Sporomusa carbonis sp. nov., a carboxydotrophic hydrogenogen in the genus of Sporomusa isolated from a charcoal burning pile.</title>
        <authorList>
            <person name="Boeer T."/>
            <person name="Rosenbaum F."/>
            <person name="Eysell L."/>
            <person name="Mueller V."/>
            <person name="Daniel R."/>
            <person name="Poehlein A."/>
        </authorList>
    </citation>
    <scope>NUCLEOTIDE SEQUENCE [LARGE SCALE GENOMIC DNA]</scope>
    <source>
        <strain evidence="7">DSM 3132</strain>
    </source>
</reference>
<feature type="transmembrane region" description="Helical" evidence="6">
    <location>
        <begin position="223"/>
        <end position="249"/>
    </location>
</feature>
<evidence type="ECO:0000256" key="4">
    <source>
        <dbReference type="ARBA" id="ARBA00022989"/>
    </source>
</evidence>
<feature type="transmembrane region" description="Helical" evidence="6">
    <location>
        <begin position="152"/>
        <end position="170"/>
    </location>
</feature>
<dbReference type="PANTHER" id="PTHR42770:SF7">
    <property type="entry name" value="MEMBRANE PROTEIN"/>
    <property type="match status" value="1"/>
</dbReference>
<sequence length="454" mass="48119">MATSQEANFKKVLGLSDVVGMALGQIIGAGVLIFTGIGIGMTGKGIMIAFLVAAAMTAITILPMAQLSSAIPTTGAAYRYSSRLLGPKWGFYWMIGLMLSKVTIALYALSFAQYLQGLVPWINVKVVALVMMTTFYVTNIVGIKSAAVAEKWMVVIKISALAVFIIWGIPNVDFSSFTLPSLVPNGIDGLLQAIGLLAFAAVGANSIAELGGEMKNPARDIPLAMIGSTVAVGVIYSLVGVVAVGVLPWESVANKPLTDVARVILPAPLLYFFIIGGALVAMATTMNAVFAWVTKGMVIACQDGWLPKSLGAVNKKFGTPHRLLSIFYAIGVTTIIADIPMASVAKIGMGVLTAVNIIPVIAAYFLPTQYPEQLAKAKFSMKPHVLRVVVVVSVAIMAFQAFYSMKSLPNEILLFIAGVMTAGLIYVNIVGNNARFKTSEATSFYVDNEQDVSE</sequence>
<proteinExistence type="predicted"/>
<dbReference type="InterPro" id="IPR050367">
    <property type="entry name" value="APC_superfamily"/>
</dbReference>
<keyword evidence="4 6" id="KW-1133">Transmembrane helix</keyword>
<dbReference type="Pfam" id="PF13520">
    <property type="entry name" value="AA_permease_2"/>
    <property type="match status" value="1"/>
</dbReference>
<feature type="transmembrane region" description="Helical" evidence="6">
    <location>
        <begin position="412"/>
        <end position="430"/>
    </location>
</feature>
<feature type="transmembrane region" description="Helical" evidence="6">
    <location>
        <begin position="121"/>
        <end position="140"/>
    </location>
</feature>
<keyword evidence="2" id="KW-1003">Cell membrane</keyword>
<dbReference type="RefSeq" id="WP_093794402.1">
    <property type="nucleotide sequence ID" value="NZ_CP155571.1"/>
</dbReference>
<gene>
    <name evidence="7" type="primary">yhdG_3</name>
    <name evidence="7" type="ORF">SPACI_017560</name>
</gene>
<dbReference type="Proteomes" id="UP000216052">
    <property type="component" value="Chromosome"/>
</dbReference>
<evidence type="ECO:0000256" key="3">
    <source>
        <dbReference type="ARBA" id="ARBA00022692"/>
    </source>
</evidence>
<evidence type="ECO:0000256" key="5">
    <source>
        <dbReference type="ARBA" id="ARBA00023136"/>
    </source>
</evidence>
<dbReference type="EMBL" id="CP155571">
    <property type="protein sequence ID" value="XFO71722.1"/>
    <property type="molecule type" value="Genomic_DNA"/>
</dbReference>
<feature type="transmembrane region" description="Helical" evidence="6">
    <location>
        <begin position="323"/>
        <end position="341"/>
    </location>
</feature>
<name>A0ABZ3J086_SPOA4</name>
<evidence type="ECO:0000256" key="6">
    <source>
        <dbReference type="SAM" id="Phobius"/>
    </source>
</evidence>
<feature type="transmembrane region" description="Helical" evidence="6">
    <location>
        <begin position="386"/>
        <end position="406"/>
    </location>
</feature>
<evidence type="ECO:0000313" key="8">
    <source>
        <dbReference type="Proteomes" id="UP000216052"/>
    </source>
</evidence>
<feature type="transmembrane region" description="Helical" evidence="6">
    <location>
        <begin position="269"/>
        <end position="293"/>
    </location>
</feature>
<feature type="transmembrane region" description="Helical" evidence="6">
    <location>
        <begin position="89"/>
        <end position="109"/>
    </location>
</feature>
<feature type="transmembrane region" description="Helical" evidence="6">
    <location>
        <begin position="45"/>
        <end position="68"/>
    </location>
</feature>
<comment type="subcellular location">
    <subcellularLocation>
        <location evidence="1">Cell membrane</location>
        <topology evidence="1">Multi-pass membrane protein</topology>
    </subcellularLocation>
</comment>
<feature type="transmembrane region" description="Helical" evidence="6">
    <location>
        <begin position="190"/>
        <end position="211"/>
    </location>
</feature>
<feature type="transmembrane region" description="Helical" evidence="6">
    <location>
        <begin position="12"/>
        <end position="39"/>
    </location>
</feature>
<keyword evidence="8" id="KW-1185">Reference proteome</keyword>
<organism evidence="7 8">
    <name type="scientific">Sporomusa acidovorans (strain ATCC 49682 / DSM 3132 / Mol)</name>
    <dbReference type="NCBI Taxonomy" id="1123286"/>
    <lineage>
        <taxon>Bacteria</taxon>
        <taxon>Bacillati</taxon>
        <taxon>Bacillota</taxon>
        <taxon>Negativicutes</taxon>
        <taxon>Selenomonadales</taxon>
        <taxon>Sporomusaceae</taxon>
        <taxon>Sporomusa</taxon>
    </lineage>
</organism>
<keyword evidence="5 6" id="KW-0472">Membrane</keyword>
<protein>
    <submittedName>
        <fullName evidence="7">Amino acid permease YhdG</fullName>
    </submittedName>
</protein>
<keyword evidence="3 6" id="KW-0812">Transmembrane</keyword>
<evidence type="ECO:0000256" key="2">
    <source>
        <dbReference type="ARBA" id="ARBA00022475"/>
    </source>
</evidence>